<dbReference type="AlphaFoldDB" id="A0AAV2YKA6"/>
<proteinExistence type="predicted"/>
<organism evidence="1 2">
    <name type="scientific">Lagenidium giganteum</name>
    <dbReference type="NCBI Taxonomy" id="4803"/>
    <lineage>
        <taxon>Eukaryota</taxon>
        <taxon>Sar</taxon>
        <taxon>Stramenopiles</taxon>
        <taxon>Oomycota</taxon>
        <taxon>Peronosporomycetes</taxon>
        <taxon>Pythiales</taxon>
        <taxon>Pythiaceae</taxon>
    </lineage>
</organism>
<evidence type="ECO:0000313" key="2">
    <source>
        <dbReference type="Proteomes" id="UP001146120"/>
    </source>
</evidence>
<accession>A0AAV2YKA6</accession>
<keyword evidence="2" id="KW-1185">Reference proteome</keyword>
<protein>
    <submittedName>
        <fullName evidence="1">Uncharacterized protein</fullName>
    </submittedName>
</protein>
<evidence type="ECO:0000313" key="1">
    <source>
        <dbReference type="EMBL" id="DAZ94500.1"/>
    </source>
</evidence>
<gene>
    <name evidence="1" type="ORF">N0F65_011853</name>
</gene>
<comment type="caution">
    <text evidence="1">The sequence shown here is derived from an EMBL/GenBank/DDBJ whole genome shotgun (WGS) entry which is preliminary data.</text>
</comment>
<reference evidence="1" key="2">
    <citation type="journal article" date="2023" name="Microbiol Resour">
        <title>Decontamination and Annotation of the Draft Genome Sequence of the Oomycete Lagenidium giganteum ARSEF 373.</title>
        <authorList>
            <person name="Morgan W.R."/>
            <person name="Tartar A."/>
        </authorList>
    </citation>
    <scope>NUCLEOTIDE SEQUENCE</scope>
    <source>
        <strain evidence="1">ARSEF 373</strain>
    </source>
</reference>
<dbReference type="Proteomes" id="UP001146120">
    <property type="component" value="Unassembled WGS sequence"/>
</dbReference>
<dbReference type="EMBL" id="DAKRPA010000247">
    <property type="protein sequence ID" value="DAZ94500.1"/>
    <property type="molecule type" value="Genomic_DNA"/>
</dbReference>
<name>A0AAV2YKA6_9STRA</name>
<sequence length="129" mass="13961">MPLDQFDGCIDLCASEQSADLATKLIEPTGTLIIVNRARYDLEPQSTMALDVNAIVVRELKVETVAECGDQMEAALAYLVTQCQDTAALAEIQRFVSSCVALANVHEVLEVTPTAQLEAAYLQVTCDLI</sequence>
<reference evidence="1" key="1">
    <citation type="submission" date="2022-11" db="EMBL/GenBank/DDBJ databases">
        <authorList>
            <person name="Morgan W.R."/>
            <person name="Tartar A."/>
        </authorList>
    </citation>
    <scope>NUCLEOTIDE SEQUENCE</scope>
    <source>
        <strain evidence="1">ARSEF 373</strain>
    </source>
</reference>